<gene>
    <name evidence="1" type="ORF">DEJ46_07490</name>
</gene>
<dbReference type="EMBL" id="CP029194">
    <property type="protein sequence ID" value="QES24467.1"/>
    <property type="molecule type" value="Genomic_DNA"/>
</dbReference>
<accession>A0A5P2B365</accession>
<dbReference type="AlphaFoldDB" id="A0A5P2B365"/>
<protein>
    <submittedName>
        <fullName evidence="1">Uncharacterized protein</fullName>
    </submittedName>
</protein>
<sequence length="60" mass="6627">MLPAPLVPGLPWRTYMLPLSRLRHSRSGVVSLFMSAMLTMSRRAHAVPSISVAVWKVAPV</sequence>
<evidence type="ECO:0000313" key="2">
    <source>
        <dbReference type="Proteomes" id="UP000324106"/>
    </source>
</evidence>
<name>A0A5P2B365_STRVZ</name>
<dbReference type="Proteomes" id="UP000324106">
    <property type="component" value="Chromosome"/>
</dbReference>
<organism evidence="1 2">
    <name type="scientific">Streptomyces venezuelae</name>
    <dbReference type="NCBI Taxonomy" id="54571"/>
    <lineage>
        <taxon>Bacteria</taxon>
        <taxon>Bacillati</taxon>
        <taxon>Actinomycetota</taxon>
        <taxon>Actinomycetes</taxon>
        <taxon>Kitasatosporales</taxon>
        <taxon>Streptomycetaceae</taxon>
        <taxon>Streptomyces</taxon>
    </lineage>
</organism>
<proteinExistence type="predicted"/>
<reference evidence="1 2" key="1">
    <citation type="submission" date="2018-05" db="EMBL/GenBank/DDBJ databases">
        <title>Streptomyces venezuelae.</title>
        <authorList>
            <person name="Kim W."/>
            <person name="Lee N."/>
            <person name="Cho B.-K."/>
        </authorList>
    </citation>
    <scope>NUCLEOTIDE SEQUENCE [LARGE SCALE GENOMIC DNA]</scope>
    <source>
        <strain evidence="1 2">ATCC 15068</strain>
    </source>
</reference>
<evidence type="ECO:0000313" key="1">
    <source>
        <dbReference type="EMBL" id="QES24467.1"/>
    </source>
</evidence>